<reference evidence="3" key="2">
    <citation type="submission" date="2015-01" db="EMBL/GenBank/DDBJ databases">
        <title>Evolutionary Origins and Diversification of the Mycorrhizal Mutualists.</title>
        <authorList>
            <consortium name="DOE Joint Genome Institute"/>
            <consortium name="Mycorrhizal Genomics Consortium"/>
            <person name="Kohler A."/>
            <person name="Kuo A."/>
            <person name="Nagy L.G."/>
            <person name="Floudas D."/>
            <person name="Copeland A."/>
            <person name="Barry K.W."/>
            <person name="Cichocki N."/>
            <person name="Veneault-Fourrey C."/>
            <person name="LaButti K."/>
            <person name="Lindquist E.A."/>
            <person name="Lipzen A."/>
            <person name="Lundell T."/>
            <person name="Morin E."/>
            <person name="Murat C."/>
            <person name="Riley R."/>
            <person name="Ohm R."/>
            <person name="Sun H."/>
            <person name="Tunlid A."/>
            <person name="Henrissat B."/>
            <person name="Grigoriev I.V."/>
            <person name="Hibbett D.S."/>
            <person name="Martin F."/>
        </authorList>
    </citation>
    <scope>NUCLEOTIDE SEQUENCE [LARGE SCALE GENOMIC DNA]</scope>
    <source>
        <strain evidence="3">F 1598</strain>
    </source>
</reference>
<organism evidence="2 3">
    <name type="scientific">Piloderma croceum (strain F 1598)</name>
    <dbReference type="NCBI Taxonomy" id="765440"/>
    <lineage>
        <taxon>Eukaryota</taxon>
        <taxon>Fungi</taxon>
        <taxon>Dikarya</taxon>
        <taxon>Basidiomycota</taxon>
        <taxon>Agaricomycotina</taxon>
        <taxon>Agaricomycetes</taxon>
        <taxon>Agaricomycetidae</taxon>
        <taxon>Atheliales</taxon>
        <taxon>Atheliaceae</taxon>
        <taxon>Piloderma</taxon>
    </lineage>
</organism>
<proteinExistence type="predicted"/>
<protein>
    <submittedName>
        <fullName evidence="2">Uncharacterized protein</fullName>
    </submittedName>
</protein>
<feature type="region of interest" description="Disordered" evidence="1">
    <location>
        <begin position="1"/>
        <end position="34"/>
    </location>
</feature>
<dbReference type="OrthoDB" id="3160134at2759"/>
<accession>A0A0C3AP06</accession>
<gene>
    <name evidence="2" type="ORF">PILCRDRAFT_13513</name>
</gene>
<dbReference type="AlphaFoldDB" id="A0A0C3AP06"/>
<dbReference type="InterPro" id="IPR046521">
    <property type="entry name" value="DUF6698"/>
</dbReference>
<dbReference type="Proteomes" id="UP000054166">
    <property type="component" value="Unassembled WGS sequence"/>
</dbReference>
<dbReference type="STRING" id="765440.A0A0C3AP06"/>
<name>A0A0C3AP06_PILCF</name>
<dbReference type="EMBL" id="KN833045">
    <property type="protein sequence ID" value="KIM75598.1"/>
    <property type="molecule type" value="Genomic_DNA"/>
</dbReference>
<evidence type="ECO:0000313" key="2">
    <source>
        <dbReference type="EMBL" id="KIM75598.1"/>
    </source>
</evidence>
<dbReference type="Pfam" id="PF20414">
    <property type="entry name" value="DUF6698"/>
    <property type="match status" value="1"/>
</dbReference>
<sequence length="334" mass="37476">MSPDEHYTVDDATVGHKRPGALQIGPRKRPSGTDPLVHHGRHFGRTVHALCTVGALINNGILRMGELATEAEDTFTHEERREHRVFQVLLQMIPGLEDRLMEGTNEDVLYVSELIQKGASGARSDDTKSLKGAVLDWIASRAAIEPSTSTQCMDWSDVETKEKLRSGEMVIHGDQWPIFLYRGYYYDSEDPWAGLFRSTLLVSGYKHIFTSPSSVEKEPKATRSGNARIHGMTQVTPASIAYIATQVRFALSSSPVFTRADTTTDSERFYHSILDLFNNVDEKLEVNDLLTWWNRQVFACYSSAQRPICQNSALARIKEKRSKLKAITLNASES</sequence>
<evidence type="ECO:0000256" key="1">
    <source>
        <dbReference type="SAM" id="MobiDB-lite"/>
    </source>
</evidence>
<reference evidence="2 3" key="1">
    <citation type="submission" date="2014-04" db="EMBL/GenBank/DDBJ databases">
        <authorList>
            <consortium name="DOE Joint Genome Institute"/>
            <person name="Kuo A."/>
            <person name="Tarkka M."/>
            <person name="Buscot F."/>
            <person name="Kohler A."/>
            <person name="Nagy L.G."/>
            <person name="Floudas D."/>
            <person name="Copeland A."/>
            <person name="Barry K.W."/>
            <person name="Cichocki N."/>
            <person name="Veneault-Fourrey C."/>
            <person name="LaButti K."/>
            <person name="Lindquist E.A."/>
            <person name="Lipzen A."/>
            <person name="Lundell T."/>
            <person name="Morin E."/>
            <person name="Murat C."/>
            <person name="Sun H."/>
            <person name="Tunlid A."/>
            <person name="Henrissat B."/>
            <person name="Grigoriev I.V."/>
            <person name="Hibbett D.S."/>
            <person name="Martin F."/>
            <person name="Nordberg H.P."/>
            <person name="Cantor M.N."/>
            <person name="Hua S.X."/>
        </authorList>
    </citation>
    <scope>NUCLEOTIDE SEQUENCE [LARGE SCALE GENOMIC DNA]</scope>
    <source>
        <strain evidence="2 3">F 1598</strain>
    </source>
</reference>
<dbReference type="HOGENOM" id="CLU_035918_3_1_1"/>
<keyword evidence="3" id="KW-1185">Reference proteome</keyword>
<evidence type="ECO:0000313" key="3">
    <source>
        <dbReference type="Proteomes" id="UP000054166"/>
    </source>
</evidence>
<dbReference type="InParanoid" id="A0A0C3AP06"/>